<reference evidence="3" key="1">
    <citation type="submission" date="2022-11" db="UniProtKB">
        <authorList>
            <consortium name="WormBaseParasite"/>
        </authorList>
    </citation>
    <scope>IDENTIFICATION</scope>
</reference>
<organism evidence="2 3">
    <name type="scientific">Parascaris equorum</name>
    <name type="common">Equine roundworm</name>
    <dbReference type="NCBI Taxonomy" id="6256"/>
    <lineage>
        <taxon>Eukaryota</taxon>
        <taxon>Metazoa</taxon>
        <taxon>Ecdysozoa</taxon>
        <taxon>Nematoda</taxon>
        <taxon>Chromadorea</taxon>
        <taxon>Rhabditida</taxon>
        <taxon>Spirurina</taxon>
        <taxon>Ascaridomorpha</taxon>
        <taxon>Ascaridoidea</taxon>
        <taxon>Ascarididae</taxon>
        <taxon>Parascaris</taxon>
    </lineage>
</organism>
<dbReference type="Proteomes" id="UP000887564">
    <property type="component" value="Unplaced"/>
</dbReference>
<keyword evidence="2" id="KW-1185">Reference proteome</keyword>
<evidence type="ECO:0000256" key="1">
    <source>
        <dbReference type="SAM" id="MobiDB-lite"/>
    </source>
</evidence>
<protein>
    <submittedName>
        <fullName evidence="3">Uncharacterized protein</fullName>
    </submittedName>
</protein>
<dbReference type="WBParaSite" id="PEQ_0000019901-mRNA-1">
    <property type="protein sequence ID" value="PEQ_0000019901-mRNA-1"/>
    <property type="gene ID" value="PEQ_0000019901"/>
</dbReference>
<evidence type="ECO:0000313" key="2">
    <source>
        <dbReference type="Proteomes" id="UP000887564"/>
    </source>
</evidence>
<proteinExistence type="predicted"/>
<evidence type="ECO:0000313" key="3">
    <source>
        <dbReference type="WBParaSite" id="PEQ_0000019901-mRNA-1"/>
    </source>
</evidence>
<feature type="region of interest" description="Disordered" evidence="1">
    <location>
        <begin position="50"/>
        <end position="75"/>
    </location>
</feature>
<sequence length="75" mass="7792">MGSESAHIDENISIAAQQLPVSIRCLFDIEEIIQGAPNLRCFNEANGIKLGPQHSPSSPNSPGGNPALSGSSNCC</sequence>
<name>A0A914R1R9_PAREQ</name>
<dbReference type="AlphaFoldDB" id="A0A914R1R9"/>
<feature type="compositionally biased region" description="Low complexity" evidence="1">
    <location>
        <begin position="55"/>
        <end position="75"/>
    </location>
</feature>
<accession>A0A914R1R9</accession>